<dbReference type="PANTHER" id="PTHR48081:SF19">
    <property type="entry name" value="AB HYDROLASE SUPERFAMILY PROTEIN C4A8.06C"/>
    <property type="match status" value="1"/>
</dbReference>
<proteinExistence type="predicted"/>
<evidence type="ECO:0000256" key="1">
    <source>
        <dbReference type="ARBA" id="ARBA00022801"/>
    </source>
</evidence>
<feature type="compositionally biased region" description="Polar residues" evidence="2">
    <location>
        <begin position="746"/>
        <end position="756"/>
    </location>
</feature>
<feature type="compositionally biased region" description="Polar residues" evidence="2">
    <location>
        <begin position="711"/>
        <end position="720"/>
    </location>
</feature>
<dbReference type="InterPro" id="IPR029058">
    <property type="entry name" value="AB_hydrolase_fold"/>
</dbReference>
<comment type="caution">
    <text evidence="4">The sequence shown here is derived from an EMBL/GenBank/DDBJ whole genome shotgun (WGS) entry which is preliminary data.</text>
</comment>
<dbReference type="InterPro" id="IPR013094">
    <property type="entry name" value="AB_hydrolase_3"/>
</dbReference>
<dbReference type="Pfam" id="PF07859">
    <property type="entry name" value="Abhydrolase_3"/>
    <property type="match status" value="2"/>
</dbReference>
<sequence length="977" mass="108639">MPITTIGIGAAVTPTVVKTAFSHYTNRKPRAQKPTAHISYDEGLHLIRSFLLYASHHTVEEVQAFTGQWVPHPRWTRIEDVPIPAASIHKAGELLTAQLGEDGIHAIGGKKWWLWRRKEAELKGEWIEMRSDYTARQREKRSCRRIMMYIHGGGYFFGGVDEHRYQLQRHARKLQARVFAPRYRLAPQFPFPCGMLDCLAAYMYLLTTHDSSEIIFAGDSAGGGMALSLLCLLRDQNIPLPAGAILISPWVDLTHSFPSLSRNDGYDYIPAYGFHQKPSRSWPPPNEDELQELLKEATHTAEPTSDSDNIEKPLQHINTTEAARSARKMPPPIALQIDGQRVVLKDQVQLYTTNQLITHPLVSPVLQPSLGGLPPLFIMVGGGELLRDEQIYVAHKAANPQEYRLPEQYRQLHDPRDEILSKYKPTPVHLQVWDDLCHVTPTLSFTRPAKYMYRSIAQFGAWALSRAQKRAIEINEEQSSEDSSSEEDADPKAAFTNEKSTSNSPYASVGKAGDPLPPFKNNMIRQRVDRHGDVYLLPRASDLPALQMDPELVGVIKEGPIRTWLSAKAQWDSKYASTRRKVHNQRLNDVRAGRTRCIEGENPPPSALAGRLHDAETYSATQKLKKSWGLGVWSSWGWKHDERSMQKDDELGKEDKKHPKESLQEKGDISSTMVDGTSSTQHEKSRSRSRRRSSATRRKTVTVRDEGQTEADASSSQSPEATIVRDADSTTPTLTFDPAAFDSKTDTASSQHLSPSYVSKWKHSNHLKDESRSFSDAASTYTQASHMVADNASTRAVFSAAGVKRDLSAETPTPTQENKQFDFRSATPSGQRDNLGGYDTPQSRRSLERLKRHDTGLSDGQSVHSSMPASMLGVDGTTDARLQTFRNPSSMAVVQAEGVIEPIKSSVENEASPAAGTASLSSSEASTAQRDGTNIPAQNATVMGEPHIDGVKAPTTSQRPGLYERDASTFMTAREKL</sequence>
<keyword evidence="5" id="KW-1185">Reference proteome</keyword>
<evidence type="ECO:0000313" key="5">
    <source>
        <dbReference type="Proteomes" id="UP001309876"/>
    </source>
</evidence>
<dbReference type="AlphaFoldDB" id="A0AAN7SWN4"/>
<dbReference type="EMBL" id="JAVRRJ010000006">
    <property type="protein sequence ID" value="KAK5083574.1"/>
    <property type="molecule type" value="Genomic_DNA"/>
</dbReference>
<dbReference type="GO" id="GO:0016787">
    <property type="term" value="F:hydrolase activity"/>
    <property type="evidence" value="ECO:0007669"/>
    <property type="project" value="UniProtKB-KW"/>
</dbReference>
<feature type="domain" description="Alpha/beta hydrolase fold-3" evidence="3">
    <location>
        <begin position="147"/>
        <end position="260"/>
    </location>
</feature>
<dbReference type="SUPFAM" id="SSF53474">
    <property type="entry name" value="alpha/beta-Hydrolases"/>
    <property type="match status" value="1"/>
</dbReference>
<feature type="compositionally biased region" description="Basic residues" evidence="2">
    <location>
        <begin position="687"/>
        <end position="701"/>
    </location>
</feature>
<dbReference type="Gene3D" id="3.40.50.1820">
    <property type="entry name" value="alpha/beta hydrolase"/>
    <property type="match status" value="1"/>
</dbReference>
<gene>
    <name evidence="4" type="ORF">LTR05_006077</name>
</gene>
<feature type="region of interest" description="Disordered" evidence="2">
    <location>
        <begin position="475"/>
        <end position="521"/>
    </location>
</feature>
<feature type="compositionally biased region" description="Polar residues" evidence="2">
    <location>
        <begin position="929"/>
        <end position="941"/>
    </location>
</feature>
<feature type="compositionally biased region" description="Polar residues" evidence="2">
    <location>
        <begin position="669"/>
        <end position="680"/>
    </location>
</feature>
<reference evidence="4 5" key="1">
    <citation type="submission" date="2023-08" db="EMBL/GenBank/DDBJ databases">
        <title>Black Yeasts Isolated from many extreme environments.</title>
        <authorList>
            <person name="Coleine C."/>
            <person name="Stajich J.E."/>
            <person name="Selbmann L."/>
        </authorList>
    </citation>
    <scope>NUCLEOTIDE SEQUENCE [LARGE SCALE GENOMIC DNA]</scope>
    <source>
        <strain evidence="4 5">CCFEE 5910</strain>
    </source>
</reference>
<feature type="region of interest" description="Disordered" evidence="2">
    <location>
        <begin position="904"/>
        <end position="977"/>
    </location>
</feature>
<evidence type="ECO:0000313" key="4">
    <source>
        <dbReference type="EMBL" id="KAK5083574.1"/>
    </source>
</evidence>
<feature type="compositionally biased region" description="Basic and acidic residues" evidence="2">
    <location>
        <begin position="962"/>
        <end position="977"/>
    </location>
</feature>
<keyword evidence="1" id="KW-0378">Hydrolase</keyword>
<feature type="compositionally biased region" description="Basic and acidic residues" evidence="2">
    <location>
        <begin position="845"/>
        <end position="856"/>
    </location>
</feature>
<feature type="compositionally biased region" description="Low complexity" evidence="2">
    <location>
        <begin position="914"/>
        <end position="928"/>
    </location>
</feature>
<feature type="domain" description="Alpha/beta hydrolase fold-3" evidence="3">
    <location>
        <begin position="348"/>
        <end position="398"/>
    </location>
</feature>
<feature type="compositionally biased region" description="Polar residues" evidence="2">
    <location>
        <begin position="858"/>
        <end position="868"/>
    </location>
</feature>
<protein>
    <recommendedName>
        <fullName evidence="3">Alpha/beta hydrolase fold-3 domain-containing protein</fullName>
    </recommendedName>
</protein>
<dbReference type="Proteomes" id="UP001309876">
    <property type="component" value="Unassembled WGS sequence"/>
</dbReference>
<name>A0AAN7SWN4_9EURO</name>
<feature type="compositionally biased region" description="Basic and acidic residues" evidence="2">
    <location>
        <begin position="645"/>
        <end position="668"/>
    </location>
</feature>
<evidence type="ECO:0000259" key="3">
    <source>
        <dbReference type="Pfam" id="PF07859"/>
    </source>
</evidence>
<evidence type="ECO:0000256" key="2">
    <source>
        <dbReference type="SAM" id="MobiDB-lite"/>
    </source>
</evidence>
<feature type="region of interest" description="Disordered" evidence="2">
    <location>
        <begin position="645"/>
        <end position="756"/>
    </location>
</feature>
<feature type="compositionally biased region" description="Polar residues" evidence="2">
    <location>
        <begin position="497"/>
        <end position="506"/>
    </location>
</feature>
<accession>A0AAN7SWN4</accession>
<organism evidence="4 5">
    <name type="scientific">Lithohypha guttulata</name>
    <dbReference type="NCBI Taxonomy" id="1690604"/>
    <lineage>
        <taxon>Eukaryota</taxon>
        <taxon>Fungi</taxon>
        <taxon>Dikarya</taxon>
        <taxon>Ascomycota</taxon>
        <taxon>Pezizomycotina</taxon>
        <taxon>Eurotiomycetes</taxon>
        <taxon>Chaetothyriomycetidae</taxon>
        <taxon>Chaetothyriales</taxon>
        <taxon>Trichomeriaceae</taxon>
        <taxon>Lithohypha</taxon>
    </lineage>
</organism>
<dbReference type="InterPro" id="IPR050300">
    <property type="entry name" value="GDXG_lipolytic_enzyme"/>
</dbReference>
<dbReference type="PANTHER" id="PTHR48081">
    <property type="entry name" value="AB HYDROLASE SUPERFAMILY PROTEIN C4A8.06C"/>
    <property type="match status" value="1"/>
</dbReference>
<feature type="region of interest" description="Disordered" evidence="2">
    <location>
        <begin position="805"/>
        <end position="870"/>
    </location>
</feature>
<feature type="compositionally biased region" description="Acidic residues" evidence="2">
    <location>
        <begin position="475"/>
        <end position="489"/>
    </location>
</feature>